<comment type="similarity">
    <text evidence="1">Belongs to the LysR transcriptional regulatory family.</text>
</comment>
<dbReference type="PANTHER" id="PTHR30346:SF29">
    <property type="entry name" value="LYSR SUBSTRATE-BINDING"/>
    <property type="match status" value="1"/>
</dbReference>
<dbReference type="Proteomes" id="UP000063699">
    <property type="component" value="Chromosome"/>
</dbReference>
<dbReference type="PROSITE" id="PS50931">
    <property type="entry name" value="HTH_LYSR"/>
    <property type="match status" value="1"/>
</dbReference>
<dbReference type="SUPFAM" id="SSF53850">
    <property type="entry name" value="Periplasmic binding protein-like II"/>
    <property type="match status" value="1"/>
</dbReference>
<feature type="domain" description="HTH lysR-type" evidence="5">
    <location>
        <begin position="4"/>
        <end position="59"/>
    </location>
</feature>
<dbReference type="PANTHER" id="PTHR30346">
    <property type="entry name" value="TRANSCRIPTIONAL DUAL REGULATOR HCAR-RELATED"/>
    <property type="match status" value="1"/>
</dbReference>
<dbReference type="GO" id="GO:0032993">
    <property type="term" value="C:protein-DNA complex"/>
    <property type="evidence" value="ECO:0007669"/>
    <property type="project" value="TreeGrafter"/>
</dbReference>
<dbReference type="STRING" id="860235.AOZ06_19005"/>
<dbReference type="KEGG" id="kphy:AOZ06_19005"/>
<evidence type="ECO:0000259" key="5">
    <source>
        <dbReference type="PROSITE" id="PS50931"/>
    </source>
</evidence>
<evidence type="ECO:0000256" key="1">
    <source>
        <dbReference type="ARBA" id="ARBA00009437"/>
    </source>
</evidence>
<organism evidence="6 7">
    <name type="scientific">Kibdelosporangium phytohabitans</name>
    <dbReference type="NCBI Taxonomy" id="860235"/>
    <lineage>
        <taxon>Bacteria</taxon>
        <taxon>Bacillati</taxon>
        <taxon>Actinomycetota</taxon>
        <taxon>Actinomycetes</taxon>
        <taxon>Pseudonocardiales</taxon>
        <taxon>Pseudonocardiaceae</taxon>
        <taxon>Kibdelosporangium</taxon>
    </lineage>
</organism>
<evidence type="ECO:0000256" key="3">
    <source>
        <dbReference type="ARBA" id="ARBA00023125"/>
    </source>
</evidence>
<evidence type="ECO:0000313" key="7">
    <source>
        <dbReference type="Proteomes" id="UP000063699"/>
    </source>
</evidence>
<dbReference type="EMBL" id="CP012752">
    <property type="protein sequence ID" value="ALG08727.1"/>
    <property type="molecule type" value="Genomic_DNA"/>
</dbReference>
<dbReference type="GO" id="GO:0003700">
    <property type="term" value="F:DNA-binding transcription factor activity"/>
    <property type="evidence" value="ECO:0007669"/>
    <property type="project" value="InterPro"/>
</dbReference>
<dbReference type="InterPro" id="IPR005119">
    <property type="entry name" value="LysR_subst-bd"/>
</dbReference>
<dbReference type="SUPFAM" id="SSF46785">
    <property type="entry name" value="Winged helix' DNA-binding domain"/>
    <property type="match status" value="1"/>
</dbReference>
<evidence type="ECO:0000256" key="4">
    <source>
        <dbReference type="ARBA" id="ARBA00023163"/>
    </source>
</evidence>
<dbReference type="Gene3D" id="1.10.10.10">
    <property type="entry name" value="Winged helix-like DNA-binding domain superfamily/Winged helix DNA-binding domain"/>
    <property type="match status" value="1"/>
</dbReference>
<dbReference type="CDD" id="cd08423">
    <property type="entry name" value="PBP2_LTTR_like_6"/>
    <property type="match status" value="1"/>
</dbReference>
<keyword evidence="2" id="KW-0805">Transcription regulation</keyword>
<evidence type="ECO:0000256" key="2">
    <source>
        <dbReference type="ARBA" id="ARBA00023015"/>
    </source>
</evidence>
<dbReference type="InterPro" id="IPR000847">
    <property type="entry name" value="LysR_HTH_N"/>
</dbReference>
<protein>
    <recommendedName>
        <fullName evidence="5">HTH lysR-type domain-containing protein</fullName>
    </recommendedName>
</protein>
<reference evidence="6 7" key="1">
    <citation type="submission" date="2015-07" db="EMBL/GenBank/DDBJ databases">
        <title>Genome sequencing of Kibdelosporangium phytohabitans.</title>
        <authorList>
            <person name="Qin S."/>
            <person name="Xing K."/>
        </authorList>
    </citation>
    <scope>NUCLEOTIDE SEQUENCE [LARGE SCALE GENOMIC DNA]</scope>
    <source>
        <strain evidence="6 7">KLBMP1111</strain>
    </source>
</reference>
<dbReference type="AlphaFoldDB" id="A0A0N7F3I5"/>
<keyword evidence="4" id="KW-0804">Transcription</keyword>
<keyword evidence="3" id="KW-0238">DNA-binding</keyword>
<name>A0A0N7F3I5_9PSEU</name>
<dbReference type="Gene3D" id="3.40.190.10">
    <property type="entry name" value="Periplasmic binding protein-like II"/>
    <property type="match status" value="2"/>
</dbReference>
<proteinExistence type="inferred from homology"/>
<keyword evidence="7" id="KW-1185">Reference proteome</keyword>
<dbReference type="PRINTS" id="PR00039">
    <property type="entry name" value="HTHLYSR"/>
</dbReference>
<accession>A0A0N7F3I5</accession>
<dbReference type="GO" id="GO:0003677">
    <property type="term" value="F:DNA binding"/>
    <property type="evidence" value="ECO:0007669"/>
    <property type="project" value="UniProtKB-KW"/>
</dbReference>
<dbReference type="Pfam" id="PF00126">
    <property type="entry name" value="HTH_1"/>
    <property type="match status" value="1"/>
</dbReference>
<evidence type="ECO:0000313" key="6">
    <source>
        <dbReference type="EMBL" id="ALG08727.1"/>
    </source>
</evidence>
<dbReference type="Pfam" id="PF03466">
    <property type="entry name" value="LysR_substrate"/>
    <property type="match status" value="1"/>
</dbReference>
<gene>
    <name evidence="6" type="ORF">AOZ06_19005</name>
</gene>
<dbReference type="InterPro" id="IPR036390">
    <property type="entry name" value="WH_DNA-bd_sf"/>
</dbReference>
<dbReference type="InterPro" id="IPR036388">
    <property type="entry name" value="WH-like_DNA-bd_sf"/>
</dbReference>
<sequence length="303" mass="32201">MFVIDPRLLVTLEAVVRLGSFAAAAAELGYTQSAVSQQIADLERRAGLRVLDRRPVRPTAAGMVLLRVAGEVRAAMSRATTELTALDAGRAGEVRLSAFVSAANTIVPAALAKLRETHPGVVVSLTQLETTDSYDALLRGDVDLAVTFDYDRFPQPEPSGVRRTPLGRDPVVVALPATHPLADRESVSLADLADESWIGTPVTGTHLDLLAELARSPGFKPRLAFDGDDFRTVLGLVAHGLGIAPLPTLALADTVSRVVAVPITEEPLVRFLYTCRLDTTRTPGIVTCLGECLAAATKDAMAY</sequence>